<dbReference type="InterPro" id="IPR027417">
    <property type="entry name" value="P-loop_NTPase"/>
</dbReference>
<protein>
    <submittedName>
        <fullName evidence="6">Si:ch211-113e8.5</fullName>
    </submittedName>
</protein>
<keyword evidence="3" id="KW-0342">GTP-binding</keyword>
<evidence type="ECO:0000256" key="1">
    <source>
        <dbReference type="ARBA" id="ARBA00008535"/>
    </source>
</evidence>
<reference evidence="6" key="1">
    <citation type="submission" date="2025-08" db="UniProtKB">
        <authorList>
            <consortium name="Ensembl"/>
        </authorList>
    </citation>
    <scope>IDENTIFICATION</scope>
</reference>
<dbReference type="PANTHER" id="PTHR10903:SF112">
    <property type="entry name" value="SI:CH211-113E8.5"/>
    <property type="match status" value="1"/>
</dbReference>
<evidence type="ECO:0000313" key="7">
    <source>
        <dbReference type="Proteomes" id="UP000472260"/>
    </source>
</evidence>
<proteinExistence type="inferred from homology"/>
<dbReference type="CDD" id="cd01852">
    <property type="entry name" value="AIG1"/>
    <property type="match status" value="1"/>
</dbReference>
<keyword evidence="2" id="KW-0547">Nucleotide-binding</keyword>
<evidence type="ECO:0000313" key="6">
    <source>
        <dbReference type="Ensembl" id="ENSSANP00000009421.1"/>
    </source>
</evidence>
<name>A0A671KNH0_9TELE</name>
<feature type="domain" description="AIG1-type G" evidence="5">
    <location>
        <begin position="13"/>
        <end position="214"/>
    </location>
</feature>
<dbReference type="InterPro" id="IPR006703">
    <property type="entry name" value="G_AIG1"/>
</dbReference>
<evidence type="ECO:0000256" key="2">
    <source>
        <dbReference type="ARBA" id="ARBA00022741"/>
    </source>
</evidence>
<dbReference type="PANTHER" id="PTHR10903">
    <property type="entry name" value="GTPASE, IMAP FAMILY MEMBER-RELATED"/>
    <property type="match status" value="1"/>
</dbReference>
<dbReference type="SUPFAM" id="SSF52540">
    <property type="entry name" value="P-loop containing nucleoside triphosphate hydrolases"/>
    <property type="match status" value="1"/>
</dbReference>
<organism evidence="6 7">
    <name type="scientific">Sinocyclocheilus anshuiensis</name>
    <dbReference type="NCBI Taxonomy" id="1608454"/>
    <lineage>
        <taxon>Eukaryota</taxon>
        <taxon>Metazoa</taxon>
        <taxon>Chordata</taxon>
        <taxon>Craniata</taxon>
        <taxon>Vertebrata</taxon>
        <taxon>Euteleostomi</taxon>
        <taxon>Actinopterygii</taxon>
        <taxon>Neopterygii</taxon>
        <taxon>Teleostei</taxon>
        <taxon>Ostariophysi</taxon>
        <taxon>Cypriniformes</taxon>
        <taxon>Cyprinidae</taxon>
        <taxon>Cyprininae</taxon>
        <taxon>Sinocyclocheilus</taxon>
    </lineage>
</organism>
<feature type="coiled-coil region" evidence="4">
    <location>
        <begin position="207"/>
        <end position="278"/>
    </location>
</feature>
<sequence length="295" mass="34257">MFRQQKHDLDNMGEPLRILLVGKTGVGKSATGNTILGKEVFESNISASSITQDCKKKSNIINGRKISIIDTPGLFDTRKYKESKQKVMEEIKMCISYSAPGPHAFLVVIKLERFTEENEKTIEFIERLFGKDAIPYTMALFTHGNQLKGKNIETFVSENSELQNFVRKCGERCFVIDNDKQDPAQVMQLLDKIDEMVSINGGQYYTNEMLQEAERAIEEEKQRIMKETEEQRKKEMEALERTIQNLVHEEQEKKKRQLAKSQEERARIEAENNNYFIRFNPLKLLFDLVNFLFPN</sequence>
<reference evidence="6" key="2">
    <citation type="submission" date="2025-09" db="UniProtKB">
        <authorList>
            <consortium name="Ensembl"/>
        </authorList>
    </citation>
    <scope>IDENTIFICATION</scope>
</reference>
<dbReference type="GO" id="GO:0005525">
    <property type="term" value="F:GTP binding"/>
    <property type="evidence" value="ECO:0007669"/>
    <property type="project" value="UniProtKB-KW"/>
</dbReference>
<dbReference type="Ensembl" id="ENSSANT00000010090.1">
    <property type="protein sequence ID" value="ENSSANP00000009421.1"/>
    <property type="gene ID" value="ENSSANG00000005230.1"/>
</dbReference>
<dbReference type="FunFam" id="3.40.50.300:FF:000366">
    <property type="entry name" value="GTPase, IMAP family member 2"/>
    <property type="match status" value="1"/>
</dbReference>
<dbReference type="Gene3D" id="3.40.50.300">
    <property type="entry name" value="P-loop containing nucleotide triphosphate hydrolases"/>
    <property type="match status" value="1"/>
</dbReference>
<dbReference type="AlphaFoldDB" id="A0A671KNH0"/>
<dbReference type="Proteomes" id="UP000472260">
    <property type="component" value="Unassembled WGS sequence"/>
</dbReference>
<evidence type="ECO:0000256" key="3">
    <source>
        <dbReference type="ARBA" id="ARBA00023134"/>
    </source>
</evidence>
<dbReference type="InterPro" id="IPR045058">
    <property type="entry name" value="GIMA/IAN/Toc"/>
</dbReference>
<accession>A0A671KNH0</accession>
<keyword evidence="7" id="KW-1185">Reference proteome</keyword>
<evidence type="ECO:0000259" key="5">
    <source>
        <dbReference type="PROSITE" id="PS51720"/>
    </source>
</evidence>
<dbReference type="PROSITE" id="PS51720">
    <property type="entry name" value="G_AIG1"/>
    <property type="match status" value="1"/>
</dbReference>
<evidence type="ECO:0000256" key="4">
    <source>
        <dbReference type="SAM" id="Coils"/>
    </source>
</evidence>
<keyword evidence="4" id="KW-0175">Coiled coil</keyword>
<comment type="similarity">
    <text evidence="1">Belongs to the TRAFAC class TrmE-Era-EngA-EngB-Septin-like GTPase superfamily. AIG1/Toc34/Toc159-like paraseptin GTPase family. IAN subfamily.</text>
</comment>
<dbReference type="Pfam" id="PF04548">
    <property type="entry name" value="AIG1"/>
    <property type="match status" value="1"/>
</dbReference>